<evidence type="ECO:0008006" key="2">
    <source>
        <dbReference type="Google" id="ProtNLM"/>
    </source>
</evidence>
<dbReference type="SUPFAM" id="SSF53067">
    <property type="entry name" value="Actin-like ATPase domain"/>
    <property type="match status" value="1"/>
</dbReference>
<evidence type="ECO:0000313" key="1">
    <source>
        <dbReference type="EMBL" id="GAG24233.1"/>
    </source>
</evidence>
<dbReference type="CDD" id="cd23763">
    <property type="entry name" value="ASKHA_ATPase_ROK"/>
    <property type="match status" value="1"/>
</dbReference>
<dbReference type="PANTHER" id="PTHR18964">
    <property type="entry name" value="ROK (REPRESSOR, ORF, KINASE) FAMILY"/>
    <property type="match status" value="1"/>
</dbReference>
<protein>
    <recommendedName>
        <fullName evidence="2">ROK family protein</fullName>
    </recommendedName>
</protein>
<sequence length="137" mass="14571">MSEIFIGIDLGGTNIKIGCFDSDIKLISKTSVPTRADMGPEVAVDKMAETVEKLLADADLSLNDVTAAGIGTPGPAKYSEGIIIRSTNMPEFKNVPIRQMLSNKLGKPVIFDNDANVACWGEYAVGAGKGVDNMVFF</sequence>
<dbReference type="Pfam" id="PF00480">
    <property type="entry name" value="ROK"/>
    <property type="match status" value="1"/>
</dbReference>
<dbReference type="InterPro" id="IPR000600">
    <property type="entry name" value="ROK"/>
</dbReference>
<gene>
    <name evidence="1" type="ORF">S01H1_51575</name>
</gene>
<accession>X0WI95</accession>
<proteinExistence type="predicted"/>
<dbReference type="InterPro" id="IPR043129">
    <property type="entry name" value="ATPase_NBD"/>
</dbReference>
<dbReference type="AlphaFoldDB" id="X0WI95"/>
<name>X0WI95_9ZZZZ</name>
<organism evidence="1">
    <name type="scientific">marine sediment metagenome</name>
    <dbReference type="NCBI Taxonomy" id="412755"/>
    <lineage>
        <taxon>unclassified sequences</taxon>
        <taxon>metagenomes</taxon>
        <taxon>ecological metagenomes</taxon>
    </lineage>
</organism>
<dbReference type="Gene3D" id="3.30.420.40">
    <property type="match status" value="1"/>
</dbReference>
<feature type="non-terminal residue" evidence="1">
    <location>
        <position position="137"/>
    </location>
</feature>
<dbReference type="EMBL" id="BARS01033285">
    <property type="protein sequence ID" value="GAG24233.1"/>
    <property type="molecule type" value="Genomic_DNA"/>
</dbReference>
<comment type="caution">
    <text evidence="1">The sequence shown here is derived from an EMBL/GenBank/DDBJ whole genome shotgun (WGS) entry which is preliminary data.</text>
</comment>
<reference evidence="1" key="1">
    <citation type="journal article" date="2014" name="Front. Microbiol.">
        <title>High frequency of phylogenetically diverse reductive dehalogenase-homologous genes in deep subseafloor sedimentary metagenomes.</title>
        <authorList>
            <person name="Kawai M."/>
            <person name="Futagami T."/>
            <person name="Toyoda A."/>
            <person name="Takaki Y."/>
            <person name="Nishi S."/>
            <person name="Hori S."/>
            <person name="Arai W."/>
            <person name="Tsubouchi T."/>
            <person name="Morono Y."/>
            <person name="Uchiyama I."/>
            <person name="Ito T."/>
            <person name="Fujiyama A."/>
            <person name="Inagaki F."/>
            <person name="Takami H."/>
        </authorList>
    </citation>
    <scope>NUCLEOTIDE SEQUENCE</scope>
    <source>
        <strain evidence="1">Expedition CK06-06</strain>
    </source>
</reference>
<dbReference type="PANTHER" id="PTHR18964:SF149">
    <property type="entry name" value="BIFUNCTIONAL UDP-N-ACETYLGLUCOSAMINE 2-EPIMERASE_N-ACETYLMANNOSAMINE KINASE"/>
    <property type="match status" value="1"/>
</dbReference>